<comment type="catalytic activity">
    <reaction evidence="1">
        <text>3'-dephospho-CoA + ATP = 2'-(5''-triphospho-alpha-D-ribosyl)-3'-dephospho-CoA + adenine</text>
        <dbReference type="Rhea" id="RHEA:15117"/>
        <dbReference type="ChEBI" id="CHEBI:16708"/>
        <dbReference type="ChEBI" id="CHEBI:30616"/>
        <dbReference type="ChEBI" id="CHEBI:57328"/>
        <dbReference type="ChEBI" id="CHEBI:61378"/>
        <dbReference type="EC" id="2.4.2.52"/>
    </reaction>
</comment>
<evidence type="ECO:0000256" key="4">
    <source>
        <dbReference type="ARBA" id="ARBA00022741"/>
    </source>
</evidence>
<dbReference type="EC" id="2.4.2.52" evidence="2"/>
<evidence type="ECO:0000256" key="3">
    <source>
        <dbReference type="ARBA" id="ARBA00022679"/>
    </source>
</evidence>
<organism evidence="6 7">
    <name type="scientific">Hohaiivirga grylli</name>
    <dbReference type="NCBI Taxonomy" id="3133970"/>
    <lineage>
        <taxon>Bacteria</taxon>
        <taxon>Pseudomonadati</taxon>
        <taxon>Pseudomonadota</taxon>
        <taxon>Alphaproteobacteria</taxon>
        <taxon>Hyphomicrobiales</taxon>
        <taxon>Methylobacteriaceae</taxon>
        <taxon>Hohaiivirga</taxon>
    </lineage>
</organism>
<dbReference type="Gene3D" id="1.10.4200.10">
    <property type="entry name" value="Triphosphoribosyl-dephospho-CoA protein"/>
    <property type="match status" value="1"/>
</dbReference>
<sequence length="311" mass="33377">MLTMRTESALGNMGEHPACNRLLSVGEAFLSGVLLEAGTHPKPGLVTPRSNGAHNDMTHMTFMVGSAAISQAFYCCADAGFTHTADFPTLLPTLRTIGKSFEKHLLNKTKNVNTQRGALFLGGLLSGVSGKLFQTTESSTLSHLDVCAGLSTMCEGLVERELSSLEENVERKETAGEQLYKRYGARGVRGEVEDGLPSIINAGMPALVNALDNGLSLNDAFAHTLISLLTMVEDTTILWRRGPDFLKSAQQAAQSALSQGGMLTEAGRNTVRQMDMKFSADNFSPGGCADLLAMTIALYLLEKGNFPRKIM</sequence>
<protein>
    <recommendedName>
        <fullName evidence="2">triphosphoribosyl-dephospho-CoA synthase</fullName>
        <ecNumber evidence="2">2.4.2.52</ecNumber>
    </recommendedName>
</protein>
<keyword evidence="5" id="KW-0067">ATP-binding</keyword>
<keyword evidence="4" id="KW-0547">Nucleotide-binding</keyword>
<evidence type="ECO:0000313" key="7">
    <source>
        <dbReference type="Proteomes" id="UP001418637"/>
    </source>
</evidence>
<evidence type="ECO:0000256" key="5">
    <source>
        <dbReference type="ARBA" id="ARBA00022840"/>
    </source>
</evidence>
<evidence type="ECO:0000313" key="6">
    <source>
        <dbReference type="EMBL" id="MEN3931606.1"/>
    </source>
</evidence>
<name>A0ABV0BMV8_9HYPH</name>
<accession>A0ABV0BMV8</accession>
<dbReference type="RefSeq" id="WP_346337648.1">
    <property type="nucleotide sequence ID" value="NZ_JBBYXI010000004.1"/>
</dbReference>
<dbReference type="EMBL" id="JBBYXI010000004">
    <property type="protein sequence ID" value="MEN3931606.1"/>
    <property type="molecule type" value="Genomic_DNA"/>
</dbReference>
<dbReference type="PANTHER" id="PTHR30201">
    <property type="entry name" value="TRIPHOSPHORIBOSYL-DEPHOSPHO-COA SYNTHASE"/>
    <property type="match status" value="1"/>
</dbReference>
<dbReference type="GO" id="GO:0016757">
    <property type="term" value="F:glycosyltransferase activity"/>
    <property type="evidence" value="ECO:0007669"/>
    <property type="project" value="UniProtKB-KW"/>
</dbReference>
<keyword evidence="6" id="KW-0328">Glycosyltransferase</keyword>
<reference evidence="6 7" key="1">
    <citation type="submission" date="2024-04" db="EMBL/GenBank/DDBJ databases">
        <title>A novel species isolated from cricket.</title>
        <authorList>
            <person name="Wang H.-C."/>
        </authorList>
    </citation>
    <scope>NUCLEOTIDE SEQUENCE [LARGE SCALE GENOMIC DNA]</scope>
    <source>
        <strain evidence="6 7">WL0021</strain>
    </source>
</reference>
<keyword evidence="7" id="KW-1185">Reference proteome</keyword>
<proteinExistence type="predicted"/>
<dbReference type="GO" id="GO:0046917">
    <property type="term" value="F:triphosphoribosyl-dephospho-CoA synthase activity"/>
    <property type="evidence" value="ECO:0007669"/>
    <property type="project" value="UniProtKB-EC"/>
</dbReference>
<gene>
    <name evidence="6" type="ORF">WJT86_11135</name>
</gene>
<dbReference type="PANTHER" id="PTHR30201:SF2">
    <property type="entry name" value="2-(5''-TRIPHOSPHORIBOSYL)-3'-DEPHOSPHOCOENZYME-A SYNTHASE"/>
    <property type="match status" value="1"/>
</dbReference>
<evidence type="ECO:0000256" key="2">
    <source>
        <dbReference type="ARBA" id="ARBA00012074"/>
    </source>
</evidence>
<comment type="caution">
    <text evidence="6">The sequence shown here is derived from an EMBL/GenBank/DDBJ whole genome shotgun (WGS) entry which is preliminary data.</text>
</comment>
<dbReference type="Proteomes" id="UP001418637">
    <property type="component" value="Unassembled WGS sequence"/>
</dbReference>
<evidence type="ECO:0000256" key="1">
    <source>
        <dbReference type="ARBA" id="ARBA00001210"/>
    </source>
</evidence>
<dbReference type="Pfam" id="PF01874">
    <property type="entry name" value="CitG"/>
    <property type="match status" value="1"/>
</dbReference>
<dbReference type="InterPro" id="IPR002736">
    <property type="entry name" value="CitG"/>
</dbReference>
<keyword evidence="3 6" id="KW-0808">Transferase</keyword>